<evidence type="ECO:0000259" key="6">
    <source>
        <dbReference type="PROSITE" id="PS50089"/>
    </source>
</evidence>
<dbReference type="InterPro" id="IPR013083">
    <property type="entry name" value="Znf_RING/FYVE/PHD"/>
</dbReference>
<dbReference type="PANTHER" id="PTHR22791:SF6">
    <property type="entry name" value="RING-TYPE DOMAIN-CONTAINING PROTEIN"/>
    <property type="match status" value="1"/>
</dbReference>
<dbReference type="SMART" id="SM00184">
    <property type="entry name" value="RING"/>
    <property type="match status" value="1"/>
</dbReference>
<name>A0ABD2PSG9_9PLAT</name>
<dbReference type="Gene3D" id="6.10.250.2730">
    <property type="match status" value="1"/>
</dbReference>
<evidence type="ECO:0000256" key="1">
    <source>
        <dbReference type="ARBA" id="ARBA00022723"/>
    </source>
</evidence>
<feature type="coiled-coil region" evidence="5">
    <location>
        <begin position="338"/>
        <end position="372"/>
    </location>
</feature>
<dbReference type="Proteomes" id="UP001626550">
    <property type="component" value="Unassembled WGS sequence"/>
</dbReference>
<dbReference type="EMBL" id="JBJKFK010002964">
    <property type="protein sequence ID" value="KAL3310426.1"/>
    <property type="molecule type" value="Genomic_DNA"/>
</dbReference>
<organism evidence="7 8">
    <name type="scientific">Cichlidogyrus casuarinus</name>
    <dbReference type="NCBI Taxonomy" id="1844966"/>
    <lineage>
        <taxon>Eukaryota</taxon>
        <taxon>Metazoa</taxon>
        <taxon>Spiralia</taxon>
        <taxon>Lophotrochozoa</taxon>
        <taxon>Platyhelminthes</taxon>
        <taxon>Monogenea</taxon>
        <taxon>Monopisthocotylea</taxon>
        <taxon>Dactylogyridea</taxon>
        <taxon>Ancyrocephalidae</taxon>
        <taxon>Cichlidogyrus</taxon>
    </lineage>
</organism>
<dbReference type="GO" id="GO:0008270">
    <property type="term" value="F:zinc ion binding"/>
    <property type="evidence" value="ECO:0007669"/>
    <property type="project" value="UniProtKB-KW"/>
</dbReference>
<keyword evidence="2 4" id="KW-0863">Zinc-finger</keyword>
<evidence type="ECO:0000256" key="2">
    <source>
        <dbReference type="ARBA" id="ARBA00022771"/>
    </source>
</evidence>
<dbReference type="PROSITE" id="PS50089">
    <property type="entry name" value="ZF_RING_2"/>
    <property type="match status" value="1"/>
</dbReference>
<dbReference type="AlphaFoldDB" id="A0ABD2PSG9"/>
<keyword evidence="3" id="KW-0862">Zinc</keyword>
<gene>
    <name evidence="7" type="primary">TDP2</name>
    <name evidence="7" type="ORF">Ciccas_011010</name>
</gene>
<evidence type="ECO:0000256" key="5">
    <source>
        <dbReference type="SAM" id="Coils"/>
    </source>
</evidence>
<dbReference type="Gene3D" id="3.30.40.10">
    <property type="entry name" value="Zinc/RING finger domain, C3HC4 (zinc finger)"/>
    <property type="match status" value="1"/>
</dbReference>
<evidence type="ECO:0000256" key="4">
    <source>
        <dbReference type="PROSITE-ProRule" id="PRU00175"/>
    </source>
</evidence>
<dbReference type="InterPro" id="IPR017907">
    <property type="entry name" value="Znf_RING_CS"/>
</dbReference>
<sequence length="433" mass="50140">MANTSSKRIVIDLEYFLEQHFSCVICFKHYDLQTCIPTVLPCSHSFCATCLRQLFSRSVSNPCPTCRQITNHQTFPQLRFASSIIDWLHAQPNTVLNFNETDSKRFLEFFATIKLPITGVSNRVVLENLLKAQAHFQTLEQRHAITNREKAAYLQDKKDLQNHLDQLKKSFDTQLALKTSEIGEAKDKVMCMLKEETEEPIYSLELIPLIREMQLVIDIKNINLMEAKKSVETYEENRAFLKSEFNKIEILVEQLLLPAEKNNSDEPTEAVEGPKTKLSTLFDNLKLTITTLKKDKGESDILAARFQNETEALGVKLEREKWAREEQTSLAKSVSKDYTNSTKDLFQASQEIDQLKKENGKLKIEIDRLKKEIESKAIVNCEQEMPPQYQYYPPLPCSPPRFPYCPPNYGNPYYRPMNLPMQNRFRPAFPRNP</sequence>
<reference evidence="7 8" key="1">
    <citation type="submission" date="2024-11" db="EMBL/GenBank/DDBJ databases">
        <title>Adaptive evolution of stress response genes in parasites aligns with host niche diversity.</title>
        <authorList>
            <person name="Hahn C."/>
            <person name="Resl P."/>
        </authorList>
    </citation>
    <scope>NUCLEOTIDE SEQUENCE [LARGE SCALE GENOMIC DNA]</scope>
    <source>
        <strain evidence="7">EGGRZ-B1_66</strain>
        <tissue evidence="7">Body</tissue>
    </source>
</reference>
<keyword evidence="1" id="KW-0479">Metal-binding</keyword>
<keyword evidence="8" id="KW-1185">Reference proteome</keyword>
<protein>
    <submittedName>
        <fullName evidence="7">Tyrosyl-DNA phosphodiesterase 2</fullName>
    </submittedName>
</protein>
<dbReference type="PANTHER" id="PTHR22791">
    <property type="entry name" value="RING-TYPE DOMAIN-CONTAINING PROTEIN"/>
    <property type="match status" value="1"/>
</dbReference>
<dbReference type="Pfam" id="PF13639">
    <property type="entry name" value="zf-RING_2"/>
    <property type="match status" value="1"/>
</dbReference>
<comment type="caution">
    <text evidence="7">The sequence shown here is derived from an EMBL/GenBank/DDBJ whole genome shotgun (WGS) entry which is preliminary data.</text>
</comment>
<dbReference type="SUPFAM" id="SSF57850">
    <property type="entry name" value="RING/U-box"/>
    <property type="match status" value="1"/>
</dbReference>
<feature type="coiled-coil region" evidence="5">
    <location>
        <begin position="217"/>
        <end position="251"/>
    </location>
</feature>
<evidence type="ECO:0000256" key="3">
    <source>
        <dbReference type="ARBA" id="ARBA00022833"/>
    </source>
</evidence>
<dbReference type="InterPro" id="IPR051435">
    <property type="entry name" value="RING_finger_E3_ubiq-ligases"/>
</dbReference>
<proteinExistence type="predicted"/>
<evidence type="ECO:0000313" key="7">
    <source>
        <dbReference type="EMBL" id="KAL3310426.1"/>
    </source>
</evidence>
<feature type="domain" description="RING-type" evidence="6">
    <location>
        <begin position="23"/>
        <end position="67"/>
    </location>
</feature>
<keyword evidence="5" id="KW-0175">Coiled coil</keyword>
<accession>A0ABD2PSG9</accession>
<evidence type="ECO:0000313" key="8">
    <source>
        <dbReference type="Proteomes" id="UP001626550"/>
    </source>
</evidence>
<dbReference type="InterPro" id="IPR001841">
    <property type="entry name" value="Znf_RING"/>
</dbReference>
<dbReference type="PROSITE" id="PS00518">
    <property type="entry name" value="ZF_RING_1"/>
    <property type="match status" value="1"/>
</dbReference>